<dbReference type="Gene3D" id="3.40.50.1820">
    <property type="entry name" value="alpha/beta hydrolase"/>
    <property type="match status" value="1"/>
</dbReference>
<dbReference type="EMBL" id="JAIZAY010000017">
    <property type="protein sequence ID" value="KAJ8026037.1"/>
    <property type="molecule type" value="Genomic_DNA"/>
</dbReference>
<dbReference type="Proteomes" id="UP001152320">
    <property type="component" value="Chromosome 17"/>
</dbReference>
<dbReference type="InterPro" id="IPR000639">
    <property type="entry name" value="Epox_hydrolase-like"/>
</dbReference>
<proteinExistence type="predicted"/>
<accession>A0A9Q0YSV8</accession>
<gene>
    <name evidence="2" type="ORF">HOLleu_33771</name>
</gene>
<dbReference type="InterPro" id="IPR050266">
    <property type="entry name" value="AB_hydrolase_sf"/>
</dbReference>
<dbReference type="GO" id="GO:0016020">
    <property type="term" value="C:membrane"/>
    <property type="evidence" value="ECO:0007669"/>
    <property type="project" value="TreeGrafter"/>
</dbReference>
<protein>
    <submittedName>
        <fullName evidence="2">Coelenterazine h 2-monooxygenase</fullName>
    </submittedName>
</protein>
<keyword evidence="3" id="KW-1185">Reference proteome</keyword>
<dbReference type="GO" id="GO:0003824">
    <property type="term" value="F:catalytic activity"/>
    <property type="evidence" value="ECO:0007669"/>
    <property type="project" value="InterPro"/>
</dbReference>
<dbReference type="PANTHER" id="PTHR43798:SF33">
    <property type="entry name" value="HYDROLASE, PUTATIVE (AFU_ORTHOLOGUE AFUA_2G14860)-RELATED"/>
    <property type="match status" value="1"/>
</dbReference>
<comment type="caution">
    <text evidence="2">The sequence shown here is derived from an EMBL/GenBank/DDBJ whole genome shotgun (WGS) entry which is preliminary data.</text>
</comment>
<feature type="domain" description="AB hydrolase-1" evidence="1">
    <location>
        <begin position="78"/>
        <end position="324"/>
    </location>
</feature>
<dbReference type="PANTHER" id="PTHR43798">
    <property type="entry name" value="MONOACYLGLYCEROL LIPASE"/>
    <property type="match status" value="1"/>
</dbReference>
<reference evidence="2" key="1">
    <citation type="submission" date="2021-10" db="EMBL/GenBank/DDBJ databases">
        <title>Tropical sea cucumber genome reveals ecological adaptation and Cuvierian tubules defense mechanism.</title>
        <authorList>
            <person name="Chen T."/>
        </authorList>
    </citation>
    <scope>NUCLEOTIDE SEQUENCE</scope>
    <source>
        <strain evidence="2">Nanhai2018</strain>
        <tissue evidence="2">Muscle</tissue>
    </source>
</reference>
<dbReference type="NCBIfam" id="NF002938">
    <property type="entry name" value="PRK03592.1"/>
    <property type="match status" value="1"/>
</dbReference>
<dbReference type="AlphaFoldDB" id="A0A9Q0YSV8"/>
<evidence type="ECO:0000313" key="3">
    <source>
        <dbReference type="Proteomes" id="UP001152320"/>
    </source>
</evidence>
<organism evidence="2 3">
    <name type="scientific">Holothuria leucospilota</name>
    <name type="common">Black long sea cucumber</name>
    <name type="synonym">Mertensiothuria leucospilota</name>
    <dbReference type="NCBI Taxonomy" id="206669"/>
    <lineage>
        <taxon>Eukaryota</taxon>
        <taxon>Metazoa</taxon>
        <taxon>Echinodermata</taxon>
        <taxon>Eleutherozoa</taxon>
        <taxon>Echinozoa</taxon>
        <taxon>Holothuroidea</taxon>
        <taxon>Aspidochirotacea</taxon>
        <taxon>Aspidochirotida</taxon>
        <taxon>Holothuriidae</taxon>
        <taxon>Holothuria</taxon>
    </lineage>
</organism>
<evidence type="ECO:0000259" key="1">
    <source>
        <dbReference type="Pfam" id="PF00561"/>
    </source>
</evidence>
<dbReference type="InterPro" id="IPR029058">
    <property type="entry name" value="AB_hydrolase_fold"/>
</dbReference>
<dbReference type="PRINTS" id="PR00412">
    <property type="entry name" value="EPOXHYDRLASE"/>
</dbReference>
<dbReference type="Pfam" id="PF00561">
    <property type="entry name" value="Abhydrolase_1"/>
    <property type="match status" value="1"/>
</dbReference>
<dbReference type="SUPFAM" id="SSF53474">
    <property type="entry name" value="alpha/beta-Hydrolases"/>
    <property type="match status" value="1"/>
</dbReference>
<evidence type="ECO:0000313" key="2">
    <source>
        <dbReference type="EMBL" id="KAJ8026037.1"/>
    </source>
</evidence>
<name>A0A9Q0YSV8_HOLLE</name>
<dbReference type="OrthoDB" id="408373at2759"/>
<sequence length="340" mass="39146">MIMERLPAISRLRTIGLHLQTRVPRATTMAPVRMSSSATPVISADKWWSQHKRVKLLDGEMSYYDSDPKQEKSKRTAVFLHGNPTSSYLWRHIIPRVEGIARCLAPDLIGMGRSSKLDNCMYTYDDHYRYLSSWFESLNLKDKQITIVCHDWGSGLGLNWIYHNQAKVEGVVYFEGVLGVAKTLDRFPEVSRHIFGALRSEAGEEMVLKKNFFVERLLPGAVMRELDQVEMDVYREPFKEEGESRRPTLTWPRQIPFRDTGPQNVVEIVDTYTKWLSQSENFPKLYIDGEPGFFSPGLRRSTSGWPNQKVVKVKGLHFLQEDSPIEIADAVRDFMLSISK</sequence>
<dbReference type="InterPro" id="IPR000073">
    <property type="entry name" value="AB_hydrolase_1"/>
</dbReference>